<evidence type="ECO:0000256" key="2">
    <source>
        <dbReference type="SAM" id="SignalP"/>
    </source>
</evidence>
<dbReference type="Gene3D" id="2.60.40.420">
    <property type="entry name" value="Cupredoxins - blue copper proteins"/>
    <property type="match status" value="1"/>
</dbReference>
<dbReference type="EMBL" id="RBIL01000001">
    <property type="protein sequence ID" value="RKQ93235.1"/>
    <property type="molecule type" value="Genomic_DNA"/>
</dbReference>
<accession>A0A660LGC7</accession>
<name>A0A660LGC7_9ACTN</name>
<gene>
    <name evidence="3" type="ORF">C8N24_3096</name>
</gene>
<feature type="region of interest" description="Disordered" evidence="1">
    <location>
        <begin position="127"/>
        <end position="152"/>
    </location>
</feature>
<protein>
    <submittedName>
        <fullName evidence="3">Plastocyanin</fullName>
    </submittedName>
</protein>
<feature type="chain" id="PRO_5024831852" evidence="2">
    <location>
        <begin position="22"/>
        <end position="258"/>
    </location>
</feature>
<dbReference type="SUPFAM" id="SSF49503">
    <property type="entry name" value="Cupredoxins"/>
    <property type="match status" value="1"/>
</dbReference>
<proteinExistence type="predicted"/>
<evidence type="ECO:0000313" key="4">
    <source>
        <dbReference type="Proteomes" id="UP000278962"/>
    </source>
</evidence>
<organism evidence="3 4">
    <name type="scientific">Solirubrobacter pauli</name>
    <dbReference type="NCBI Taxonomy" id="166793"/>
    <lineage>
        <taxon>Bacteria</taxon>
        <taxon>Bacillati</taxon>
        <taxon>Actinomycetota</taxon>
        <taxon>Thermoleophilia</taxon>
        <taxon>Solirubrobacterales</taxon>
        <taxon>Solirubrobacteraceae</taxon>
        <taxon>Solirubrobacter</taxon>
    </lineage>
</organism>
<evidence type="ECO:0000313" key="3">
    <source>
        <dbReference type="EMBL" id="RKQ93235.1"/>
    </source>
</evidence>
<reference evidence="3 4" key="1">
    <citation type="submission" date="2018-10" db="EMBL/GenBank/DDBJ databases">
        <title>Genomic Encyclopedia of Archaeal and Bacterial Type Strains, Phase II (KMG-II): from individual species to whole genera.</title>
        <authorList>
            <person name="Goeker M."/>
        </authorList>
    </citation>
    <scope>NUCLEOTIDE SEQUENCE [LARGE SCALE GENOMIC DNA]</scope>
    <source>
        <strain evidence="3 4">DSM 14954</strain>
    </source>
</reference>
<keyword evidence="2" id="KW-0732">Signal</keyword>
<dbReference type="Proteomes" id="UP000278962">
    <property type="component" value="Unassembled WGS sequence"/>
</dbReference>
<dbReference type="CDD" id="cd00920">
    <property type="entry name" value="Cupredoxin"/>
    <property type="match status" value="1"/>
</dbReference>
<sequence>MKRALLAALAVLALAPATADAAVTRFVQAYDTPTFKTVWWPSSLSAQTGDTVTWRLTQPGNTNAAVHDIWLVPPGSTTGTRLGASYEVATASAVLDTAGAYQFYCSIHGGLTPGGMNGVVNVGAADPGAPVDPGKPWETGEEPADPNALPNDTKAPTVFEEGDNIAPTLTLLKATPTDKGAKARVEVAEPVTVTVRLKKGKKIVATKQAAVEPGKVNVSVALPKRLRDTAARYRLQVWATDGVDLDSPIAAAWVEFKP</sequence>
<keyword evidence="4" id="KW-1185">Reference proteome</keyword>
<comment type="caution">
    <text evidence="3">The sequence shown here is derived from an EMBL/GenBank/DDBJ whole genome shotgun (WGS) entry which is preliminary data.</text>
</comment>
<evidence type="ECO:0000256" key="1">
    <source>
        <dbReference type="SAM" id="MobiDB-lite"/>
    </source>
</evidence>
<dbReference type="OrthoDB" id="9757546at2"/>
<dbReference type="InterPro" id="IPR008972">
    <property type="entry name" value="Cupredoxin"/>
</dbReference>
<feature type="signal peptide" evidence="2">
    <location>
        <begin position="1"/>
        <end position="21"/>
    </location>
</feature>
<dbReference type="AlphaFoldDB" id="A0A660LGC7"/>
<dbReference type="RefSeq" id="WP_121251180.1">
    <property type="nucleotide sequence ID" value="NZ_RBIL01000001.1"/>
</dbReference>